<feature type="transmembrane region" description="Helical" evidence="1">
    <location>
        <begin position="223"/>
        <end position="245"/>
    </location>
</feature>
<reference evidence="4" key="1">
    <citation type="submission" date="2017-12" db="EMBL/GenBank/DDBJ databases">
        <authorList>
            <consortium name="DOE Joint Genome Institute"/>
            <person name="Mondo S.J."/>
            <person name="Kjaerbolling I."/>
            <person name="Vesth T.C."/>
            <person name="Frisvad J.C."/>
            <person name="Nybo J.L."/>
            <person name="Theobald S."/>
            <person name="Kuo A."/>
            <person name="Bowyer P."/>
            <person name="Matsuda Y."/>
            <person name="Lyhne E.K."/>
            <person name="Kogle M.E."/>
            <person name="Clum A."/>
            <person name="Lipzen A."/>
            <person name="Salamov A."/>
            <person name="Ngan C.Y."/>
            <person name="Daum C."/>
            <person name="Chiniquy J."/>
            <person name="Barry K."/>
            <person name="LaButti K."/>
            <person name="Haridas S."/>
            <person name="Simmons B.A."/>
            <person name="Magnuson J.K."/>
            <person name="Mortensen U.H."/>
            <person name="Larsen T.O."/>
            <person name="Grigoriev I.V."/>
            <person name="Baker S.E."/>
            <person name="Andersen M.R."/>
            <person name="Nordberg H.P."/>
            <person name="Cantor M.N."/>
            <person name="Hua S.X."/>
        </authorList>
    </citation>
    <scope>NUCLEOTIDE SEQUENCE [LARGE SCALE GENOMIC DNA]</scope>
    <source>
        <strain evidence="4">IBT 19404</strain>
    </source>
</reference>
<evidence type="ECO:0000313" key="4">
    <source>
        <dbReference type="Proteomes" id="UP000235023"/>
    </source>
</evidence>
<evidence type="ECO:0000259" key="2">
    <source>
        <dbReference type="Pfam" id="PF20237"/>
    </source>
</evidence>
<dbReference type="EMBL" id="KZ559637">
    <property type="protein sequence ID" value="PLN75782.1"/>
    <property type="molecule type" value="Genomic_DNA"/>
</dbReference>
<dbReference type="PANTHER" id="PTHR34502:SF5">
    <property type="entry name" value="DUF6594 DOMAIN-CONTAINING PROTEIN"/>
    <property type="match status" value="1"/>
</dbReference>
<keyword evidence="4" id="KW-1185">Reference proteome</keyword>
<evidence type="ECO:0000256" key="1">
    <source>
        <dbReference type="SAM" id="Phobius"/>
    </source>
</evidence>
<name>A0A2J5HFP5_9EURO</name>
<evidence type="ECO:0000313" key="3">
    <source>
        <dbReference type="EMBL" id="PLN75782.1"/>
    </source>
</evidence>
<keyword evidence="1" id="KW-0812">Transmembrane</keyword>
<organism evidence="3 4">
    <name type="scientific">Aspergillus taichungensis</name>
    <dbReference type="NCBI Taxonomy" id="482145"/>
    <lineage>
        <taxon>Eukaryota</taxon>
        <taxon>Fungi</taxon>
        <taxon>Dikarya</taxon>
        <taxon>Ascomycota</taxon>
        <taxon>Pezizomycotina</taxon>
        <taxon>Eurotiomycetes</taxon>
        <taxon>Eurotiomycetidae</taxon>
        <taxon>Eurotiales</taxon>
        <taxon>Aspergillaceae</taxon>
        <taxon>Aspergillus</taxon>
        <taxon>Aspergillus subgen. Circumdati</taxon>
    </lineage>
</organism>
<dbReference type="AlphaFoldDB" id="A0A2J5HFP5"/>
<dbReference type="OrthoDB" id="3533814at2759"/>
<sequence>MAAGYDRIAAVLASDPPLMFVRRFARLNAKNILYYQAELGDLEADLEEMISIDRDIAFHEGGNEKYYPFSIGHLKGSLGTSENVSVQWKQFLEIRKLLKEYNEALIQQSQLMRLRSPDEAELAGFRDWLGSLEGGPIRKHHWDDKNDLVAIYARQDGADHFTRWIYRKALPWFHHCWGHRLKVISETIYTYIKYPSKTLTQLQENRDPELGLYLYRDGPIKSFTNALSICISGLLPASSILVLFFVKSVTLRLVIIFIYNITFAMVLGIMVKAKRSEMFAASTAFAAVQVALITTSNGSSC</sequence>
<dbReference type="PANTHER" id="PTHR34502">
    <property type="entry name" value="DUF6594 DOMAIN-CONTAINING PROTEIN-RELATED"/>
    <property type="match status" value="1"/>
</dbReference>
<gene>
    <name evidence="3" type="ORF">BDW42DRAFT_32470</name>
</gene>
<dbReference type="InterPro" id="IPR046529">
    <property type="entry name" value="DUF6594"/>
</dbReference>
<keyword evidence="1" id="KW-0472">Membrane</keyword>
<accession>A0A2J5HFP5</accession>
<proteinExistence type="predicted"/>
<protein>
    <recommendedName>
        <fullName evidence="2">DUF6594 domain-containing protein</fullName>
    </recommendedName>
</protein>
<dbReference type="Pfam" id="PF20237">
    <property type="entry name" value="DUF6594"/>
    <property type="match status" value="1"/>
</dbReference>
<feature type="transmembrane region" description="Helical" evidence="1">
    <location>
        <begin position="251"/>
        <end position="271"/>
    </location>
</feature>
<feature type="domain" description="DUF6594" evidence="2">
    <location>
        <begin position="5"/>
        <end position="290"/>
    </location>
</feature>
<dbReference type="Proteomes" id="UP000235023">
    <property type="component" value="Unassembled WGS sequence"/>
</dbReference>
<keyword evidence="1" id="KW-1133">Transmembrane helix</keyword>